<accession>A0AA88RZ38</accession>
<organism evidence="2 3">
    <name type="scientific">Escallonia rubra</name>
    <dbReference type="NCBI Taxonomy" id="112253"/>
    <lineage>
        <taxon>Eukaryota</taxon>
        <taxon>Viridiplantae</taxon>
        <taxon>Streptophyta</taxon>
        <taxon>Embryophyta</taxon>
        <taxon>Tracheophyta</taxon>
        <taxon>Spermatophyta</taxon>
        <taxon>Magnoliopsida</taxon>
        <taxon>eudicotyledons</taxon>
        <taxon>Gunneridae</taxon>
        <taxon>Pentapetalae</taxon>
        <taxon>asterids</taxon>
        <taxon>campanulids</taxon>
        <taxon>Escalloniales</taxon>
        <taxon>Escalloniaceae</taxon>
        <taxon>Escallonia</taxon>
    </lineage>
</organism>
<comment type="caution">
    <text evidence="2">The sequence shown here is derived from an EMBL/GenBank/DDBJ whole genome shotgun (WGS) entry which is preliminary data.</text>
</comment>
<gene>
    <name evidence="2" type="ORF">RJ640_022813</name>
</gene>
<evidence type="ECO:0000256" key="1">
    <source>
        <dbReference type="SAM" id="MobiDB-lite"/>
    </source>
</evidence>
<sequence length="93" mass="10088">MEVSVSLPLQSTTPSAPAPPPAAAMGDRSYMILIGLNYMRLFLGSVSSSLFSKFYFNHTGSCRQDDVDDKQDLYDGADGHGRVVVISGVIFRD</sequence>
<feature type="region of interest" description="Disordered" evidence="1">
    <location>
        <begin position="1"/>
        <end position="23"/>
    </location>
</feature>
<protein>
    <submittedName>
        <fullName evidence="2">Uncharacterized protein</fullName>
    </submittedName>
</protein>
<name>A0AA88RZ38_9ASTE</name>
<dbReference type="Proteomes" id="UP001187471">
    <property type="component" value="Unassembled WGS sequence"/>
</dbReference>
<evidence type="ECO:0000313" key="2">
    <source>
        <dbReference type="EMBL" id="KAK2992435.1"/>
    </source>
</evidence>
<dbReference type="EMBL" id="JAVXUO010000408">
    <property type="protein sequence ID" value="KAK2992435.1"/>
    <property type="molecule type" value="Genomic_DNA"/>
</dbReference>
<keyword evidence="3" id="KW-1185">Reference proteome</keyword>
<evidence type="ECO:0000313" key="3">
    <source>
        <dbReference type="Proteomes" id="UP001187471"/>
    </source>
</evidence>
<dbReference type="AlphaFoldDB" id="A0AA88RZ38"/>
<proteinExistence type="predicted"/>
<reference evidence="2" key="1">
    <citation type="submission" date="2022-12" db="EMBL/GenBank/DDBJ databases">
        <title>Draft genome assemblies for two species of Escallonia (Escalloniales).</title>
        <authorList>
            <person name="Chanderbali A."/>
            <person name="Dervinis C."/>
            <person name="Anghel I."/>
            <person name="Soltis D."/>
            <person name="Soltis P."/>
            <person name="Zapata F."/>
        </authorList>
    </citation>
    <scope>NUCLEOTIDE SEQUENCE</scope>
    <source>
        <strain evidence="2">UCBG92.1500</strain>
        <tissue evidence="2">Leaf</tissue>
    </source>
</reference>